<dbReference type="PANTHER" id="PTHR13285:SF18">
    <property type="entry name" value="PROTEIN-CYSTEINE N-PALMITOYLTRANSFERASE RASP"/>
    <property type="match status" value="1"/>
</dbReference>
<name>A0A131Z119_RHIAP</name>
<keyword evidence="1" id="KW-0472">Membrane</keyword>
<protein>
    <submittedName>
        <fullName evidence="2">Acyltransferase required for palmitoylation of hedgehog hh family of secreted signaling</fullName>
    </submittedName>
</protein>
<organism evidence="2">
    <name type="scientific">Rhipicephalus appendiculatus</name>
    <name type="common">Brown ear tick</name>
    <dbReference type="NCBI Taxonomy" id="34631"/>
    <lineage>
        <taxon>Eukaryota</taxon>
        <taxon>Metazoa</taxon>
        <taxon>Ecdysozoa</taxon>
        <taxon>Arthropoda</taxon>
        <taxon>Chelicerata</taxon>
        <taxon>Arachnida</taxon>
        <taxon>Acari</taxon>
        <taxon>Parasitiformes</taxon>
        <taxon>Ixodida</taxon>
        <taxon>Ixodoidea</taxon>
        <taxon>Ixodidae</taxon>
        <taxon>Rhipicephalinae</taxon>
        <taxon>Rhipicephalus</taxon>
        <taxon>Rhipicephalus</taxon>
    </lineage>
</organism>
<dbReference type="GO" id="GO:0005783">
    <property type="term" value="C:endoplasmic reticulum"/>
    <property type="evidence" value="ECO:0007669"/>
    <property type="project" value="TreeGrafter"/>
</dbReference>
<feature type="transmembrane region" description="Helical" evidence="1">
    <location>
        <begin position="117"/>
        <end position="139"/>
    </location>
</feature>
<keyword evidence="1" id="KW-1133">Transmembrane helix</keyword>
<dbReference type="PANTHER" id="PTHR13285">
    <property type="entry name" value="ACYLTRANSFERASE"/>
    <property type="match status" value="1"/>
</dbReference>
<dbReference type="EMBL" id="GEDV01004107">
    <property type="protein sequence ID" value="JAP84450.1"/>
    <property type="molecule type" value="Transcribed_RNA"/>
</dbReference>
<keyword evidence="2" id="KW-0808">Transferase</keyword>
<accession>A0A131Z119</accession>
<reference evidence="2" key="1">
    <citation type="journal article" date="2016" name="Ticks Tick Borne Dis.">
        <title>De novo assembly and annotation of the salivary gland transcriptome of Rhipicephalus appendiculatus male and female ticks during blood feeding.</title>
        <authorList>
            <person name="de Castro M.H."/>
            <person name="de Klerk D."/>
            <person name="Pienaar R."/>
            <person name="Latif A.A."/>
            <person name="Rees D.J."/>
            <person name="Mans B.J."/>
        </authorList>
    </citation>
    <scope>NUCLEOTIDE SEQUENCE</scope>
    <source>
        <tissue evidence="2">Salivary glands</tissue>
    </source>
</reference>
<evidence type="ECO:0000256" key="1">
    <source>
        <dbReference type="SAM" id="Phobius"/>
    </source>
</evidence>
<feature type="transmembrane region" description="Helical" evidence="1">
    <location>
        <begin position="146"/>
        <end position="167"/>
    </location>
</feature>
<keyword evidence="1" id="KW-0812">Transmembrane</keyword>
<feature type="transmembrane region" description="Helical" evidence="1">
    <location>
        <begin position="31"/>
        <end position="49"/>
    </location>
</feature>
<proteinExistence type="predicted"/>
<evidence type="ECO:0000313" key="2">
    <source>
        <dbReference type="EMBL" id="JAP84450.1"/>
    </source>
</evidence>
<sequence length="266" mass="30812">MGTSHAAGNGRHHVVDTDSQRVRCKWTPGRVYHWALAFGAFAYALGKFATNEESDFLLDHMQSAFNDSPFGLKQRQDNQNWEWRTTKYVMEAAWKWYLLHPVLARLTAHVAPSLVPVFYSVYSSLFVTFTFGWEVALLFLAQHAAFYVTASFGSTALCYVVATVIHFQKFFIPFEAFAYMYPRYGVMVYRAAYVSFHWNILRGLSFTVDFVQAEHRKNTGDTQRRWPSYWKTLGYMLYLPMLYLGPPQKYNDFITQFGNVQLGLDG</sequence>
<dbReference type="GO" id="GO:0016409">
    <property type="term" value="F:palmitoyltransferase activity"/>
    <property type="evidence" value="ECO:0007669"/>
    <property type="project" value="TreeGrafter"/>
</dbReference>
<dbReference type="AlphaFoldDB" id="A0A131Z119"/>
<keyword evidence="2" id="KW-0012">Acyltransferase</keyword>
<dbReference type="InterPro" id="IPR051085">
    <property type="entry name" value="MB_O-acyltransferase"/>
</dbReference>